<feature type="compositionally biased region" description="Basic and acidic residues" evidence="1">
    <location>
        <begin position="583"/>
        <end position="592"/>
    </location>
</feature>
<accession>A0ABR3QNF6</accession>
<keyword evidence="2" id="KW-0472">Membrane</keyword>
<feature type="transmembrane region" description="Helical" evidence="2">
    <location>
        <begin position="954"/>
        <end position="976"/>
    </location>
</feature>
<name>A0ABR3QNF6_9PLEO</name>
<keyword evidence="2" id="KW-0812">Transmembrane</keyword>
<feature type="region of interest" description="Disordered" evidence="1">
    <location>
        <begin position="580"/>
        <end position="619"/>
    </location>
</feature>
<reference evidence="3 4" key="1">
    <citation type="submission" date="2024-02" db="EMBL/GenBank/DDBJ databases">
        <title>De novo assembly and annotation of 12 fungi associated with fruit tree decline syndrome in Ontario, Canada.</title>
        <authorList>
            <person name="Sulman M."/>
            <person name="Ellouze W."/>
            <person name="Ilyukhin E."/>
        </authorList>
    </citation>
    <scope>NUCLEOTIDE SEQUENCE [LARGE SCALE GENOMIC DNA]</scope>
    <source>
        <strain evidence="3 4">M42-189</strain>
    </source>
</reference>
<feature type="compositionally biased region" description="Low complexity" evidence="1">
    <location>
        <begin position="1021"/>
        <end position="1037"/>
    </location>
</feature>
<feature type="compositionally biased region" description="Polar residues" evidence="1">
    <location>
        <begin position="1087"/>
        <end position="1107"/>
    </location>
</feature>
<evidence type="ECO:0000256" key="2">
    <source>
        <dbReference type="SAM" id="Phobius"/>
    </source>
</evidence>
<feature type="region of interest" description="Disordered" evidence="1">
    <location>
        <begin position="101"/>
        <end position="146"/>
    </location>
</feature>
<keyword evidence="4" id="KW-1185">Reference proteome</keyword>
<feature type="compositionally biased region" description="Basic and acidic residues" evidence="1">
    <location>
        <begin position="122"/>
        <end position="140"/>
    </location>
</feature>
<organism evidence="3 4">
    <name type="scientific">Paraconiothyrium brasiliense</name>
    <dbReference type="NCBI Taxonomy" id="300254"/>
    <lineage>
        <taxon>Eukaryota</taxon>
        <taxon>Fungi</taxon>
        <taxon>Dikarya</taxon>
        <taxon>Ascomycota</taxon>
        <taxon>Pezizomycotina</taxon>
        <taxon>Dothideomycetes</taxon>
        <taxon>Pleosporomycetidae</taxon>
        <taxon>Pleosporales</taxon>
        <taxon>Massarineae</taxon>
        <taxon>Didymosphaeriaceae</taxon>
        <taxon>Paraconiothyrium</taxon>
    </lineage>
</organism>
<comment type="caution">
    <text evidence="3">The sequence shown here is derived from an EMBL/GenBank/DDBJ whole genome shotgun (WGS) entry which is preliminary data.</text>
</comment>
<evidence type="ECO:0000313" key="3">
    <source>
        <dbReference type="EMBL" id="KAL1593686.1"/>
    </source>
</evidence>
<gene>
    <name evidence="3" type="ORF">SLS60_010418</name>
</gene>
<evidence type="ECO:0000313" key="4">
    <source>
        <dbReference type="Proteomes" id="UP001521785"/>
    </source>
</evidence>
<dbReference type="EMBL" id="JAKJXO020000018">
    <property type="protein sequence ID" value="KAL1593686.1"/>
    <property type="molecule type" value="Genomic_DNA"/>
</dbReference>
<feature type="compositionally biased region" description="Polar residues" evidence="1">
    <location>
        <begin position="547"/>
        <end position="558"/>
    </location>
</feature>
<proteinExistence type="predicted"/>
<feature type="transmembrane region" description="Helical" evidence="2">
    <location>
        <begin position="1122"/>
        <end position="1142"/>
    </location>
</feature>
<evidence type="ECO:0000256" key="1">
    <source>
        <dbReference type="SAM" id="MobiDB-lite"/>
    </source>
</evidence>
<keyword evidence="2" id="KW-1133">Transmembrane helix</keyword>
<feature type="compositionally biased region" description="Polar residues" evidence="1">
    <location>
        <begin position="785"/>
        <end position="800"/>
    </location>
</feature>
<feature type="region of interest" description="Disordered" evidence="1">
    <location>
        <begin position="1008"/>
        <end position="1107"/>
    </location>
</feature>
<feature type="region of interest" description="Disordered" evidence="1">
    <location>
        <begin position="449"/>
        <end position="470"/>
    </location>
</feature>
<protein>
    <submittedName>
        <fullName evidence="3">Uncharacterized protein</fullName>
    </submittedName>
</protein>
<feature type="region of interest" description="Disordered" evidence="1">
    <location>
        <begin position="543"/>
        <end position="565"/>
    </location>
</feature>
<sequence>MQRDHNILTETREIIVPLQPHEVKAGLNNSPGYRHHVFQCSGRSLWGLHPVSLRHLAMLGSDERAELLIQCEDIELHWDPVVPLDEKWRYRKTRESLKKHFGLQVGKPQKSVSDGKLPDTSASHDRRDTLYHPEHDDTSSPKHNHQMGSFFDQRAIERDRLLNLIAPRNTTHGDLARISFKTASEKELLRAAESFKTSADTIGKKLDFLPAVFEGKFSANPYEPRPQADKATASAYRLGGLAGTPPLKVTPEASRGTQVQEQRARMIEAKKSNSKSTTSVVHDDNSVADTSFSDFQRAVAAAAKDNPLSFASLITNWNLEPPPPKTPVSTGTREVSVNAPASNTDGEATIDTGPNLDDDAGTVESLEFLSDSEGGHSSHDSVEIESFLEVIDSINQENDNDHEELLDSKIKLPHAGGPGLGMLLQAGEKDIHQSTPNIEADAPLFPESTVAPTQRSASDDCHDADEEGLSEDQIEVTSAIVASDTGSLERMAPASSQTTHPSVSKGTQTPKALALIMPTFPLSTASEGSHEVMSSYAAQVLRKPSHRSVQNTPTSDRSIGTAPVAEPALDQELTASLVKNGKIGHDDTEKTPMDATARSRRKSKHALEDHNGNYPALSHDEHTVHSTSISEHLYLPPPHNFDAQPARHTSPKGSSYGRLDDPVFEAVVFPKNNGPELDAPLSLAFSDANVDDWAQDLVAAFHDHAISHALGDQHERPVFPVEDASFVVETAEVTSEETDAFQSKRNEGSPREQAISLVQVPGAVDGGEVTTPHVEAADHKPLKAHSSQENIHGNASSAGYDETTNQPLPIDTPAVNDDTATPTEWAELDHLASHRPPESGNLLDALLFYDDSLESNGIYPLHVPHPPPKLHHQSDILSYIWTAWEYGTYYFAAYIFVGVINPHMRTPRDLYLTVGVSLSGAWVVLRCLQSRSTETCGGVSSLKQVNKKGGVQRWVKVCGTMSGVVVVIAALVFGLWPVENAVMGITTTSTTTDTHTMKNATVLTALDDHSPKPITTSAIDTPISTTPEEPTTTSIPTWPLVMTDEYNSARGCCPEHGTESEGGSSAIPEHDSNPTTEDVPDSEYNSDSDFSNTSDEPQITPDSYGTSNSVVRVDPFQLSGPMTAVLISVPLGYLVKYSIWLWEMRDLTDRLR</sequence>
<dbReference type="Proteomes" id="UP001521785">
    <property type="component" value="Unassembled WGS sequence"/>
</dbReference>
<feature type="region of interest" description="Disordered" evidence="1">
    <location>
        <begin position="779"/>
        <end position="800"/>
    </location>
</feature>